<dbReference type="EMBL" id="JANAVB010006395">
    <property type="protein sequence ID" value="KAJ6845149.1"/>
    <property type="molecule type" value="Genomic_DNA"/>
</dbReference>
<feature type="compositionally biased region" description="Acidic residues" evidence="3">
    <location>
        <begin position="114"/>
        <end position="123"/>
    </location>
</feature>
<dbReference type="InterPro" id="IPR014352">
    <property type="entry name" value="FERM/acyl-CoA-bd_prot_sf"/>
</dbReference>
<evidence type="ECO:0000256" key="4">
    <source>
        <dbReference type="SAM" id="SignalP"/>
    </source>
</evidence>
<gene>
    <name evidence="6" type="ORF">M6B38_288000</name>
</gene>
<dbReference type="InterPro" id="IPR000582">
    <property type="entry name" value="Acyl-CoA-binding_protein"/>
</dbReference>
<comment type="similarity">
    <text evidence="1">Belongs to the ACBP family.</text>
</comment>
<evidence type="ECO:0000259" key="5">
    <source>
        <dbReference type="PROSITE" id="PS51228"/>
    </source>
</evidence>
<evidence type="ECO:0000256" key="1">
    <source>
        <dbReference type="ARBA" id="ARBA00005567"/>
    </source>
</evidence>
<accession>A0AAX6HVP4</accession>
<reference evidence="6" key="1">
    <citation type="journal article" date="2023" name="GigaByte">
        <title>Genome assembly of the bearded iris, Iris pallida Lam.</title>
        <authorList>
            <person name="Bruccoleri R.E."/>
            <person name="Oakeley E.J."/>
            <person name="Faust A.M.E."/>
            <person name="Altorfer M."/>
            <person name="Dessus-Babus S."/>
            <person name="Burckhardt D."/>
            <person name="Oertli M."/>
            <person name="Naumann U."/>
            <person name="Petersen F."/>
            <person name="Wong J."/>
        </authorList>
    </citation>
    <scope>NUCLEOTIDE SEQUENCE</scope>
    <source>
        <strain evidence="6">GSM-AAB239-AS_SAM_17_03QT</strain>
    </source>
</reference>
<organism evidence="6 7">
    <name type="scientific">Iris pallida</name>
    <name type="common">Sweet iris</name>
    <dbReference type="NCBI Taxonomy" id="29817"/>
    <lineage>
        <taxon>Eukaryota</taxon>
        <taxon>Viridiplantae</taxon>
        <taxon>Streptophyta</taxon>
        <taxon>Embryophyta</taxon>
        <taxon>Tracheophyta</taxon>
        <taxon>Spermatophyta</taxon>
        <taxon>Magnoliopsida</taxon>
        <taxon>Liliopsida</taxon>
        <taxon>Asparagales</taxon>
        <taxon>Iridaceae</taxon>
        <taxon>Iridoideae</taxon>
        <taxon>Irideae</taxon>
        <taxon>Iris</taxon>
    </lineage>
</organism>
<dbReference type="PANTHER" id="PTHR23310:SF105">
    <property type="entry name" value="ACYL-COA-BINDING DOMAIN-CONTAINING PROTEIN 5"/>
    <property type="match status" value="1"/>
</dbReference>
<protein>
    <submittedName>
        <fullName evidence="6">Acyl-CoA-binding domain-containing protein 3-like</fullName>
    </submittedName>
</protein>
<keyword evidence="4" id="KW-0732">Signal</keyword>
<proteinExistence type="inferred from homology"/>
<dbReference type="Pfam" id="PF00887">
    <property type="entry name" value="ACBP"/>
    <property type="match status" value="1"/>
</dbReference>
<dbReference type="SUPFAM" id="SSF47027">
    <property type="entry name" value="Acyl-CoA binding protein"/>
    <property type="match status" value="1"/>
</dbReference>
<evidence type="ECO:0000313" key="6">
    <source>
        <dbReference type="EMBL" id="KAJ6845149.1"/>
    </source>
</evidence>
<dbReference type="GO" id="GO:0000062">
    <property type="term" value="F:fatty-acyl-CoA binding"/>
    <property type="evidence" value="ECO:0007669"/>
    <property type="project" value="InterPro"/>
</dbReference>
<dbReference type="GO" id="GO:0006631">
    <property type="term" value="P:fatty acid metabolic process"/>
    <property type="evidence" value="ECO:0007669"/>
    <property type="project" value="TreeGrafter"/>
</dbReference>
<evidence type="ECO:0000256" key="2">
    <source>
        <dbReference type="ARBA" id="ARBA00023121"/>
    </source>
</evidence>
<evidence type="ECO:0000256" key="3">
    <source>
        <dbReference type="SAM" id="MobiDB-lite"/>
    </source>
</evidence>
<dbReference type="InterPro" id="IPR035984">
    <property type="entry name" value="Acyl-CoA-binding_sf"/>
</dbReference>
<feature type="chain" id="PRO_5043522820" evidence="4">
    <location>
        <begin position="29"/>
        <end position="319"/>
    </location>
</feature>
<dbReference type="PROSITE" id="PS51228">
    <property type="entry name" value="ACB_2"/>
    <property type="match status" value="1"/>
</dbReference>
<feature type="signal peptide" evidence="4">
    <location>
        <begin position="1"/>
        <end position="28"/>
    </location>
</feature>
<reference evidence="6" key="2">
    <citation type="submission" date="2023-04" db="EMBL/GenBank/DDBJ databases">
        <authorList>
            <person name="Bruccoleri R.E."/>
            <person name="Oakeley E.J."/>
            <person name="Faust A.-M."/>
            <person name="Dessus-Babus S."/>
            <person name="Altorfer M."/>
            <person name="Burckhardt D."/>
            <person name="Oertli M."/>
            <person name="Naumann U."/>
            <person name="Petersen F."/>
            <person name="Wong J."/>
        </authorList>
    </citation>
    <scope>NUCLEOTIDE SEQUENCE</scope>
    <source>
        <strain evidence="6">GSM-AAB239-AS_SAM_17_03QT</strain>
        <tissue evidence="6">Leaf</tissue>
    </source>
</reference>
<feature type="compositionally biased region" description="Basic and acidic residues" evidence="3">
    <location>
        <begin position="77"/>
        <end position="97"/>
    </location>
</feature>
<dbReference type="PANTHER" id="PTHR23310">
    <property type="entry name" value="ACYL-COA-BINDING PROTEIN, ACBP"/>
    <property type="match status" value="1"/>
</dbReference>
<sequence>MAFFDDLLFSFSFFSILLALLIGKLASAAATGGAGNPARDSLDPLQLSSKRGRSEGSELVDDVQPQAEAEAGGGLERSGEARADELDRSLETSRAEEGSGVAFPEAELAKEEVYEFESEEEESGREGSLLHGEDEWEGIERSGTEKLFRVAADYAGSGNGGRAVSKLGHDVRMRLYGLQKVAAEGPCYEPRPMALKVSARARWHAWQRLGNMNPDVAMEQYISLLSESIPGWMGENSEVQAKHDKGNDIPYKGSSITCNPDLASVSLVQSSSEDHSILEDPLCNEIRSDTTTSKVFEKGLAKTFVLNLLCPTRGAFLVF</sequence>
<dbReference type="AlphaFoldDB" id="A0AAX6HVP4"/>
<keyword evidence="7" id="KW-1185">Reference proteome</keyword>
<dbReference type="Gene3D" id="1.20.80.10">
    <property type="match status" value="1"/>
</dbReference>
<feature type="domain" description="ACB" evidence="5">
    <location>
        <begin position="144"/>
        <end position="234"/>
    </location>
</feature>
<keyword evidence="2" id="KW-0446">Lipid-binding</keyword>
<dbReference type="Proteomes" id="UP001140949">
    <property type="component" value="Unassembled WGS sequence"/>
</dbReference>
<name>A0AAX6HVP4_IRIPA</name>
<comment type="caution">
    <text evidence="6">The sequence shown here is derived from an EMBL/GenBank/DDBJ whole genome shotgun (WGS) entry which is preliminary data.</text>
</comment>
<feature type="region of interest" description="Disordered" evidence="3">
    <location>
        <begin position="32"/>
        <end position="134"/>
    </location>
</feature>
<evidence type="ECO:0000313" key="7">
    <source>
        <dbReference type="Proteomes" id="UP001140949"/>
    </source>
</evidence>